<comment type="caution">
    <text evidence="2">The sequence shown here is derived from an EMBL/GenBank/DDBJ whole genome shotgun (WGS) entry which is preliminary data.</text>
</comment>
<reference evidence="2" key="1">
    <citation type="journal article" date="2022" name="bioRxiv">
        <title>Sequencing and chromosome-scale assembly of the giantPleurodeles waltlgenome.</title>
        <authorList>
            <person name="Brown T."/>
            <person name="Elewa A."/>
            <person name="Iarovenko S."/>
            <person name="Subramanian E."/>
            <person name="Araus A.J."/>
            <person name="Petzold A."/>
            <person name="Susuki M."/>
            <person name="Suzuki K.-i.T."/>
            <person name="Hayashi T."/>
            <person name="Toyoda A."/>
            <person name="Oliveira C."/>
            <person name="Osipova E."/>
            <person name="Leigh N.D."/>
            <person name="Simon A."/>
            <person name="Yun M.H."/>
        </authorList>
    </citation>
    <scope>NUCLEOTIDE SEQUENCE</scope>
    <source>
        <strain evidence="2">20211129_DDA</strain>
        <tissue evidence="2">Liver</tissue>
    </source>
</reference>
<dbReference type="AlphaFoldDB" id="A0AAV7VS60"/>
<evidence type="ECO:0000313" key="3">
    <source>
        <dbReference type="Proteomes" id="UP001066276"/>
    </source>
</evidence>
<protein>
    <submittedName>
        <fullName evidence="2">Uncharacterized protein</fullName>
    </submittedName>
</protein>
<sequence length="185" mass="19817">MECSPNRFQVVEETAVGEAETISSTGQNLLPLSTNEVQNGELLGADMDGISGLHQSLGSGKKVPSRVPSLAAEGLALDMAEGQVLGMTEESGNQSITRMLIALSLEVKSGFEVSSTNQKEIRGLCEALGENIDDLAGRRAALEEEVGGLRTEMERNREEIQSLKTREESVLSKLESLEIVTEGII</sequence>
<dbReference type="EMBL" id="JANPWB010000003">
    <property type="protein sequence ID" value="KAJ1203171.1"/>
    <property type="molecule type" value="Genomic_DNA"/>
</dbReference>
<accession>A0AAV7VS60</accession>
<keyword evidence="1" id="KW-0175">Coiled coil</keyword>
<evidence type="ECO:0000256" key="1">
    <source>
        <dbReference type="SAM" id="Coils"/>
    </source>
</evidence>
<proteinExistence type="predicted"/>
<gene>
    <name evidence="2" type="ORF">NDU88_006964</name>
</gene>
<keyword evidence="3" id="KW-1185">Reference proteome</keyword>
<name>A0AAV7VS60_PLEWA</name>
<organism evidence="2 3">
    <name type="scientific">Pleurodeles waltl</name>
    <name type="common">Iberian ribbed newt</name>
    <dbReference type="NCBI Taxonomy" id="8319"/>
    <lineage>
        <taxon>Eukaryota</taxon>
        <taxon>Metazoa</taxon>
        <taxon>Chordata</taxon>
        <taxon>Craniata</taxon>
        <taxon>Vertebrata</taxon>
        <taxon>Euteleostomi</taxon>
        <taxon>Amphibia</taxon>
        <taxon>Batrachia</taxon>
        <taxon>Caudata</taxon>
        <taxon>Salamandroidea</taxon>
        <taxon>Salamandridae</taxon>
        <taxon>Pleurodelinae</taxon>
        <taxon>Pleurodeles</taxon>
    </lineage>
</organism>
<feature type="coiled-coil region" evidence="1">
    <location>
        <begin position="125"/>
        <end position="166"/>
    </location>
</feature>
<evidence type="ECO:0000313" key="2">
    <source>
        <dbReference type="EMBL" id="KAJ1203171.1"/>
    </source>
</evidence>
<dbReference type="Proteomes" id="UP001066276">
    <property type="component" value="Chromosome 2_1"/>
</dbReference>